<dbReference type="OrthoDB" id="9795089at2"/>
<accession>A0A2U1UZB7</accession>
<dbReference type="Gene3D" id="3.30.1330.120">
    <property type="entry name" value="2-methylcitrate dehydratase PrpD"/>
    <property type="match status" value="1"/>
</dbReference>
<comment type="similarity">
    <text evidence="1">Belongs to the PrpD family.</text>
</comment>
<dbReference type="PANTHER" id="PTHR16943">
    <property type="entry name" value="2-METHYLCITRATE DEHYDRATASE-RELATED"/>
    <property type="match status" value="1"/>
</dbReference>
<organism evidence="5 6">
    <name type="scientific">Teichococcus aestuarii</name>
    <dbReference type="NCBI Taxonomy" id="568898"/>
    <lineage>
        <taxon>Bacteria</taxon>
        <taxon>Pseudomonadati</taxon>
        <taxon>Pseudomonadota</taxon>
        <taxon>Alphaproteobacteria</taxon>
        <taxon>Acetobacterales</taxon>
        <taxon>Roseomonadaceae</taxon>
        <taxon>Roseomonas</taxon>
    </lineage>
</organism>
<comment type="caution">
    <text evidence="5">The sequence shown here is derived from an EMBL/GenBank/DDBJ whole genome shotgun (WGS) entry which is preliminary data.</text>
</comment>
<evidence type="ECO:0000313" key="6">
    <source>
        <dbReference type="Proteomes" id="UP000245048"/>
    </source>
</evidence>
<dbReference type="SUPFAM" id="SSF103378">
    <property type="entry name" value="2-methylcitrate dehydratase PrpD"/>
    <property type="match status" value="1"/>
</dbReference>
<feature type="domain" description="MmgE/PrpD C-terminal" evidence="4">
    <location>
        <begin position="307"/>
        <end position="469"/>
    </location>
</feature>
<dbReference type="InterPro" id="IPR042188">
    <property type="entry name" value="MmgE/PrpD_sf_2"/>
</dbReference>
<dbReference type="Proteomes" id="UP000245048">
    <property type="component" value="Unassembled WGS sequence"/>
</dbReference>
<dbReference type="AlphaFoldDB" id="A0A2U1UZB7"/>
<dbReference type="GO" id="GO:0016829">
    <property type="term" value="F:lyase activity"/>
    <property type="evidence" value="ECO:0007669"/>
    <property type="project" value="InterPro"/>
</dbReference>
<proteinExistence type="inferred from homology"/>
<keyword evidence="6" id="KW-1185">Reference proteome</keyword>
<dbReference type="Pfam" id="PF03972">
    <property type="entry name" value="MmgE_PrpD_N"/>
    <property type="match status" value="1"/>
</dbReference>
<dbReference type="Pfam" id="PF19305">
    <property type="entry name" value="MmgE_PrpD_C"/>
    <property type="match status" value="1"/>
</dbReference>
<dbReference type="InterPro" id="IPR036148">
    <property type="entry name" value="MmgE/PrpD_sf"/>
</dbReference>
<feature type="domain" description="MmgE/PrpD N-terminal" evidence="3">
    <location>
        <begin position="36"/>
        <end position="274"/>
    </location>
</feature>
<reference evidence="6" key="1">
    <citation type="submission" date="2017-10" db="EMBL/GenBank/DDBJ databases">
        <authorList>
            <person name="Toshchakov S.V."/>
            <person name="Goeva M.A."/>
        </authorList>
    </citation>
    <scope>NUCLEOTIDE SEQUENCE [LARGE SCALE GENOMIC DNA]</scope>
    <source>
        <strain evidence="6">JR1/69-1-13</strain>
    </source>
</reference>
<dbReference type="Gene3D" id="1.10.4100.10">
    <property type="entry name" value="2-methylcitrate dehydratase PrpD"/>
    <property type="match status" value="1"/>
</dbReference>
<dbReference type="InterPro" id="IPR005656">
    <property type="entry name" value="MmgE_PrpD"/>
</dbReference>
<dbReference type="EMBL" id="PDOA01000020">
    <property type="protein sequence ID" value="PWC26996.1"/>
    <property type="molecule type" value="Genomic_DNA"/>
</dbReference>
<evidence type="ECO:0000313" key="5">
    <source>
        <dbReference type="EMBL" id="PWC26996.1"/>
    </source>
</evidence>
<evidence type="ECO:0000259" key="3">
    <source>
        <dbReference type="Pfam" id="PF03972"/>
    </source>
</evidence>
<dbReference type="InterPro" id="IPR042183">
    <property type="entry name" value="MmgE/PrpD_sf_1"/>
</dbReference>
<dbReference type="InterPro" id="IPR045337">
    <property type="entry name" value="MmgE_PrpD_C"/>
</dbReference>
<sequence>MTMAHRGRMGDARMDLDTPLAPATASRPGTAGPTARLAGFAAGLRYAAIDEAARQAARRHLIDTLGAMIAGAGQEATTSGRNAMRAAGVGAGMVPVPGLGECYDALSAAWLGGTSAHGLELDDGHRPGSVHPGAVVVPASVSLAFLRHSTGEELLTAIVAGYEACCRIAAASHPRARWRGFHNTGTAGVFGAAVAGASLMRMDAAAVENAIGTAASYAAGLFTFLGGGDVKRTHPGHAAREGLMAALLTEAGLPAPRGALEMKEGFFHAYAGGDTGAFDGAAIDLMSAGGHHPDSLLAVANCYIKPYACCRHIHPGIDAVLAILREEGMTAEAVERVEIGTYAIAATHGAVGWSEMTTAQMSFPFVIATALRAGRVSLADFSAAHRADPETLALAGRVSVVVDPGCEADYPSKRSAHVTVTTRDGRRLHRYVPEPFGGARNRLSDDGISAKFLDLAAPVLGAAAAEAVLGRLWRIDQVDDVAPILEAAALAGGGGRSV</sequence>
<protein>
    <recommendedName>
        <fullName evidence="7">2-methylcitrate dehydratase</fullName>
    </recommendedName>
</protein>
<name>A0A2U1UZB7_9PROT</name>
<dbReference type="PANTHER" id="PTHR16943:SF8">
    <property type="entry name" value="2-METHYLCITRATE DEHYDRATASE"/>
    <property type="match status" value="1"/>
</dbReference>
<evidence type="ECO:0008006" key="7">
    <source>
        <dbReference type="Google" id="ProtNLM"/>
    </source>
</evidence>
<evidence type="ECO:0000256" key="1">
    <source>
        <dbReference type="ARBA" id="ARBA00006174"/>
    </source>
</evidence>
<evidence type="ECO:0000259" key="4">
    <source>
        <dbReference type="Pfam" id="PF19305"/>
    </source>
</evidence>
<dbReference type="InterPro" id="IPR045336">
    <property type="entry name" value="MmgE_PrpD_N"/>
</dbReference>
<evidence type="ECO:0000256" key="2">
    <source>
        <dbReference type="SAM" id="MobiDB-lite"/>
    </source>
</evidence>
<feature type="region of interest" description="Disordered" evidence="2">
    <location>
        <begin position="1"/>
        <end position="32"/>
    </location>
</feature>
<gene>
    <name evidence="5" type="ORF">CR165_20100</name>
</gene>